<dbReference type="PROSITE" id="PS51257">
    <property type="entry name" value="PROKAR_LIPOPROTEIN"/>
    <property type="match status" value="1"/>
</dbReference>
<dbReference type="RefSeq" id="WP_187518721.1">
    <property type="nucleotide sequence ID" value="NZ_JACONV010000006.1"/>
</dbReference>
<evidence type="ECO:0000313" key="3">
    <source>
        <dbReference type="Proteomes" id="UP000660131"/>
    </source>
</evidence>
<dbReference type="Proteomes" id="UP000660131">
    <property type="component" value="Unassembled WGS sequence"/>
</dbReference>
<keyword evidence="1" id="KW-1133">Transmembrane helix</keyword>
<feature type="transmembrane region" description="Helical" evidence="1">
    <location>
        <begin position="59"/>
        <end position="81"/>
    </location>
</feature>
<organism evidence="2 3">
    <name type="scientific">Pseudomonas triticifolii</name>
    <dbReference type="NCBI Taxonomy" id="2762592"/>
    <lineage>
        <taxon>Bacteria</taxon>
        <taxon>Pseudomonadati</taxon>
        <taxon>Pseudomonadota</taxon>
        <taxon>Gammaproteobacteria</taxon>
        <taxon>Pseudomonadales</taxon>
        <taxon>Pseudomonadaceae</taxon>
        <taxon>Pseudomonas</taxon>
    </lineage>
</organism>
<evidence type="ECO:0000313" key="2">
    <source>
        <dbReference type="EMBL" id="MBC3955671.1"/>
    </source>
</evidence>
<gene>
    <name evidence="2" type="ORF">H8S56_11695</name>
</gene>
<evidence type="ECO:0000256" key="1">
    <source>
        <dbReference type="SAM" id="Phobius"/>
    </source>
</evidence>
<keyword evidence="1" id="KW-0472">Membrane</keyword>
<feature type="transmembrane region" description="Helical" evidence="1">
    <location>
        <begin position="7"/>
        <end position="28"/>
    </location>
</feature>
<comment type="caution">
    <text evidence="2">The sequence shown here is derived from an EMBL/GenBank/DDBJ whole genome shotgun (WGS) entry which is preliminary data.</text>
</comment>
<dbReference type="EMBL" id="JACONV010000006">
    <property type="protein sequence ID" value="MBC3955671.1"/>
    <property type="molecule type" value="Genomic_DNA"/>
</dbReference>
<proteinExistence type="predicted"/>
<feature type="transmembrane region" description="Helical" evidence="1">
    <location>
        <begin position="34"/>
        <end position="52"/>
    </location>
</feature>
<sequence>MMVIRIVLACFTAIIFCTLIMACLSFALDKGLSLEYYGLAAVVGLITGASSFRQVSASISLTSLSTMTLCTLLAFFIMGHWWPEMPYEQALGYLSYAGLAGMVAGALVFLTVRKARLRRVR</sequence>
<protein>
    <submittedName>
        <fullName evidence="2">Uncharacterized protein</fullName>
    </submittedName>
</protein>
<keyword evidence="3" id="KW-1185">Reference proteome</keyword>
<feature type="transmembrane region" description="Helical" evidence="1">
    <location>
        <begin position="93"/>
        <end position="112"/>
    </location>
</feature>
<reference evidence="2 3" key="1">
    <citation type="submission" date="2020-08" db="EMBL/GenBank/DDBJ databases">
        <title>Putative novel bacterial strains isolated from necrotic wheat leaf tissues caused by Xanthomonas translucens.</title>
        <authorList>
            <person name="Tambong J.T."/>
        </authorList>
    </citation>
    <scope>NUCLEOTIDE SEQUENCE [LARGE SCALE GENOMIC DNA]</scope>
    <source>
        <strain evidence="2 3">DOAB 1067</strain>
    </source>
</reference>
<accession>A0ABR7BES0</accession>
<keyword evidence="1" id="KW-0812">Transmembrane</keyword>
<name>A0ABR7BES0_9PSED</name>